<dbReference type="InterPro" id="IPR027417">
    <property type="entry name" value="P-loop_NTPase"/>
</dbReference>
<dbReference type="Pfam" id="PF00006">
    <property type="entry name" value="ATP-synt_ab"/>
    <property type="match status" value="1"/>
</dbReference>
<dbReference type="Gene3D" id="2.40.30.20">
    <property type="match status" value="1"/>
</dbReference>
<dbReference type="RefSeq" id="WP_027945530.1">
    <property type="nucleotide sequence ID" value="NZ_BSTI01000024.1"/>
</dbReference>
<dbReference type="EMBL" id="BSTI01000024">
    <property type="protein sequence ID" value="GLY70549.1"/>
    <property type="molecule type" value="Genomic_DNA"/>
</dbReference>
<keyword evidence="10" id="KW-1185">Reference proteome</keyword>
<keyword evidence="3" id="KW-0547">Nucleotide-binding</keyword>
<evidence type="ECO:0000256" key="6">
    <source>
        <dbReference type="ARBA" id="ARBA00023065"/>
    </source>
</evidence>
<dbReference type="CDD" id="cd18111">
    <property type="entry name" value="ATP-synt_V_A-type_alpha_C"/>
    <property type="match status" value="1"/>
</dbReference>
<name>A0A9W6R6Y8_9PSEU</name>
<dbReference type="GO" id="GO:0005524">
    <property type="term" value="F:ATP binding"/>
    <property type="evidence" value="ECO:0007669"/>
    <property type="project" value="UniProtKB-KW"/>
</dbReference>
<dbReference type="Pfam" id="PF16886">
    <property type="entry name" value="ATP-synt_ab_Xtn"/>
    <property type="match status" value="1"/>
</dbReference>
<dbReference type="InterPro" id="IPR023366">
    <property type="entry name" value="ATP_synth_asu-like_sf"/>
</dbReference>
<organism evidence="9 10">
    <name type="scientific">Amycolatopsis taiwanensis</name>
    <dbReference type="NCBI Taxonomy" id="342230"/>
    <lineage>
        <taxon>Bacteria</taxon>
        <taxon>Bacillati</taxon>
        <taxon>Actinomycetota</taxon>
        <taxon>Actinomycetes</taxon>
        <taxon>Pseudonocardiales</taxon>
        <taxon>Pseudonocardiaceae</taxon>
        <taxon>Amycolatopsis</taxon>
    </lineage>
</organism>
<keyword evidence="4" id="KW-0067">ATP-binding</keyword>
<dbReference type="NCBIfam" id="NF003220">
    <property type="entry name" value="PRK04192.1"/>
    <property type="match status" value="1"/>
</dbReference>
<keyword evidence="2" id="KW-0813">Transport</keyword>
<dbReference type="InterPro" id="IPR036121">
    <property type="entry name" value="ATPase_F1/V1/A1_a/bsu_N_sf"/>
</dbReference>
<dbReference type="Proteomes" id="UP001165136">
    <property type="component" value="Unassembled WGS sequence"/>
</dbReference>
<dbReference type="InterPro" id="IPR004100">
    <property type="entry name" value="ATPase_F1/V1/A1_a/bsu_N"/>
</dbReference>
<evidence type="ECO:0000313" key="10">
    <source>
        <dbReference type="Proteomes" id="UP001165136"/>
    </source>
</evidence>
<comment type="similarity">
    <text evidence="1">Belongs to the ATPase alpha/beta chains family.</text>
</comment>
<dbReference type="SMART" id="SM00382">
    <property type="entry name" value="AAA"/>
    <property type="match status" value="1"/>
</dbReference>
<dbReference type="Gene3D" id="2.40.50.100">
    <property type="match status" value="1"/>
</dbReference>
<evidence type="ECO:0000256" key="4">
    <source>
        <dbReference type="ARBA" id="ARBA00022840"/>
    </source>
</evidence>
<dbReference type="Pfam" id="PF02874">
    <property type="entry name" value="ATP-synt_ab_N"/>
    <property type="match status" value="1"/>
</dbReference>
<dbReference type="SUPFAM" id="SSF47917">
    <property type="entry name" value="C-terminal domain of alpha and beta subunits of F1 ATP synthase"/>
    <property type="match status" value="1"/>
</dbReference>
<dbReference type="GO" id="GO:0006754">
    <property type="term" value="P:ATP biosynthetic process"/>
    <property type="evidence" value="ECO:0007669"/>
    <property type="project" value="UniProtKB-KW"/>
</dbReference>
<keyword evidence="7" id="KW-0066">ATP synthesis</keyword>
<evidence type="ECO:0000256" key="2">
    <source>
        <dbReference type="ARBA" id="ARBA00022448"/>
    </source>
</evidence>
<proteinExistence type="inferred from homology"/>
<dbReference type="AlphaFoldDB" id="A0A9W6R6Y8"/>
<sequence>MSQGHVTRVNGPLVEVAGVGAVAMNDLVAVGTGRMPAEVMSVRDGVVSLQAYDYTGGLAPGAPAVASGAPLAVRLGPGLLGGVHDGLLRPLTTAPVFLAAGAYPPPEARTWRFEPKVRAGDEVRPGEVIGLVPGVGAVEHRVLVPPTLRGTVREVASGAVPADGTVATVAGTRVGLFTDWPVRRARPCRARRDEVRPLVTGQRVLDLLYPIARGSTATVPGGFGTGKTMLLQQLAKWCDADVIIYTGCGERGNEMAEVVGELFALTDPRTGGRLAERTVIIANTSNMPMMAREASVYTAATVAEYYRDMGYDAVVIADSTSRWAEALREFASRRGALPAEEGYPADLASSLAAFYERAGPVETLGGASGSVTIVGAVSPPGGDMTEPVTANTERFVRCRWTLDRDLAYARQYPAVSWSGSFSRDAAAIGDYRTRSGDPRWQVHRARVQELLADADRLSALAELVGATALSGPERVTLLAGRLLREGLLRQSALSTVDASSTPGKTGALADAILAVVDRCAELVADGVSANTIEEFDFAALVRLHDEAGPDDEDKIAGCRDAILARLDEVAR</sequence>
<evidence type="ECO:0000256" key="7">
    <source>
        <dbReference type="ARBA" id="ARBA00023310"/>
    </source>
</evidence>
<dbReference type="InterPro" id="IPR000194">
    <property type="entry name" value="ATPase_F1/V1/A1_a/bsu_nucl-bd"/>
</dbReference>
<accession>A0A9W6R6Y8</accession>
<evidence type="ECO:0000256" key="3">
    <source>
        <dbReference type="ARBA" id="ARBA00022741"/>
    </source>
</evidence>
<dbReference type="GO" id="GO:0046961">
    <property type="term" value="F:proton-transporting ATPase activity, rotational mechanism"/>
    <property type="evidence" value="ECO:0007669"/>
    <property type="project" value="InterPro"/>
</dbReference>
<keyword evidence="5" id="KW-1278">Translocase</keyword>
<dbReference type="InterPro" id="IPR024034">
    <property type="entry name" value="ATPase_F1/V1_b/a_C"/>
</dbReference>
<dbReference type="PANTHER" id="PTHR43607">
    <property type="entry name" value="V-TYPE PROTON ATPASE CATALYTIC SUBUNIT A"/>
    <property type="match status" value="1"/>
</dbReference>
<comment type="caution">
    <text evidence="9">The sequence shown here is derived from an EMBL/GenBank/DDBJ whole genome shotgun (WGS) entry which is preliminary data.</text>
</comment>
<keyword evidence="6" id="KW-0406">Ion transport</keyword>
<evidence type="ECO:0000256" key="1">
    <source>
        <dbReference type="ARBA" id="ARBA00008936"/>
    </source>
</evidence>
<protein>
    <submittedName>
        <fullName evidence="9">V-type ATP synthase alpha chain</fullName>
    </submittedName>
</protein>
<dbReference type="SUPFAM" id="SSF50615">
    <property type="entry name" value="N-terminal domain of alpha and beta subunits of F1 ATP synthase"/>
    <property type="match status" value="1"/>
</dbReference>
<gene>
    <name evidence="9" type="primary">atpA</name>
    <name evidence="9" type="ORF">Atai01_71680</name>
</gene>
<dbReference type="SUPFAM" id="SSF52540">
    <property type="entry name" value="P-loop containing nucleoside triphosphate hydrolases"/>
    <property type="match status" value="1"/>
</dbReference>
<evidence type="ECO:0000259" key="8">
    <source>
        <dbReference type="SMART" id="SM00382"/>
    </source>
</evidence>
<dbReference type="InterPro" id="IPR003593">
    <property type="entry name" value="AAA+_ATPase"/>
</dbReference>
<dbReference type="Gene3D" id="1.10.1140.10">
    <property type="entry name" value="Bovine Mitochondrial F1-atpase, Atp Synthase Beta Chain, Chain D, domain 3"/>
    <property type="match status" value="1"/>
</dbReference>
<evidence type="ECO:0000313" key="9">
    <source>
        <dbReference type="EMBL" id="GLY70549.1"/>
    </source>
</evidence>
<dbReference type="PANTHER" id="PTHR43607:SF1">
    <property type="entry name" value="H(+)-TRANSPORTING TWO-SECTOR ATPASE"/>
    <property type="match status" value="1"/>
</dbReference>
<dbReference type="Gene3D" id="3.40.50.300">
    <property type="entry name" value="P-loop containing nucleotide triphosphate hydrolases"/>
    <property type="match status" value="1"/>
</dbReference>
<evidence type="ECO:0000256" key="5">
    <source>
        <dbReference type="ARBA" id="ARBA00022967"/>
    </source>
</evidence>
<dbReference type="Pfam" id="PF22919">
    <property type="entry name" value="ATP-synt_VA_C"/>
    <property type="match status" value="1"/>
</dbReference>
<dbReference type="InterPro" id="IPR022878">
    <property type="entry name" value="V-ATPase_asu"/>
</dbReference>
<dbReference type="InterPro" id="IPR031686">
    <property type="entry name" value="ATP-synth_a_Xtn"/>
</dbReference>
<feature type="domain" description="AAA+ ATPase" evidence="8">
    <location>
        <begin position="213"/>
        <end position="406"/>
    </location>
</feature>
<reference evidence="9" key="1">
    <citation type="submission" date="2023-03" db="EMBL/GenBank/DDBJ databases">
        <title>Amycolatopsis taiwanensis NBRC 103393.</title>
        <authorList>
            <person name="Ichikawa N."/>
            <person name="Sato H."/>
            <person name="Tonouchi N."/>
        </authorList>
    </citation>
    <scope>NUCLEOTIDE SEQUENCE</scope>
    <source>
        <strain evidence="9">NBRC 103393</strain>
    </source>
</reference>
<dbReference type="GO" id="GO:0045259">
    <property type="term" value="C:proton-transporting ATP synthase complex"/>
    <property type="evidence" value="ECO:0007669"/>
    <property type="project" value="UniProtKB-ARBA"/>
</dbReference>
<dbReference type="InterPro" id="IPR055190">
    <property type="entry name" value="ATP-synt_VA_C"/>
</dbReference>